<keyword evidence="5" id="KW-1185">Reference proteome</keyword>
<dbReference type="PROSITE" id="PS50977">
    <property type="entry name" value="HTH_TETR_2"/>
    <property type="match status" value="1"/>
</dbReference>
<dbReference type="Gene3D" id="1.10.357.10">
    <property type="entry name" value="Tetracycline Repressor, domain 2"/>
    <property type="match status" value="1"/>
</dbReference>
<feature type="DNA-binding region" description="H-T-H motif" evidence="2">
    <location>
        <begin position="24"/>
        <end position="43"/>
    </location>
</feature>
<dbReference type="PANTHER" id="PTHR30055:SF237">
    <property type="entry name" value="TRANSCRIPTIONAL REPRESSOR MCE3R"/>
    <property type="match status" value="1"/>
</dbReference>
<dbReference type="InterPro" id="IPR050109">
    <property type="entry name" value="HTH-type_TetR-like_transc_reg"/>
</dbReference>
<dbReference type="AlphaFoldDB" id="A0A423PXF4"/>
<dbReference type="GO" id="GO:0000976">
    <property type="term" value="F:transcription cis-regulatory region binding"/>
    <property type="evidence" value="ECO:0007669"/>
    <property type="project" value="TreeGrafter"/>
</dbReference>
<evidence type="ECO:0000259" key="3">
    <source>
        <dbReference type="PROSITE" id="PS50977"/>
    </source>
</evidence>
<keyword evidence="1 2" id="KW-0238">DNA-binding</keyword>
<organism evidence="4 5">
    <name type="scientific">Salinisphaera orenii MK-B5</name>
    <dbReference type="NCBI Taxonomy" id="856730"/>
    <lineage>
        <taxon>Bacteria</taxon>
        <taxon>Pseudomonadati</taxon>
        <taxon>Pseudomonadota</taxon>
        <taxon>Gammaproteobacteria</taxon>
        <taxon>Salinisphaerales</taxon>
        <taxon>Salinisphaeraceae</taxon>
        <taxon>Salinisphaera</taxon>
    </lineage>
</organism>
<evidence type="ECO:0000256" key="1">
    <source>
        <dbReference type="ARBA" id="ARBA00023125"/>
    </source>
</evidence>
<dbReference type="InterPro" id="IPR001647">
    <property type="entry name" value="HTH_TetR"/>
</dbReference>
<dbReference type="Proteomes" id="UP000283993">
    <property type="component" value="Unassembled WGS sequence"/>
</dbReference>
<sequence length="206" mass="22645">MLTSRDWAEAALDAIGQRGVEGVAVEPIARDLGVTKGSFYWHFANREALLVAALQLWEARETDDVLERVRQETDPRARIQRLITEVNASRRASRIHTALSSATKPGFVRDYVERVSKRRLDFIQDCYAGLGLGAETARRWALMTFSVFLGALQIRRDLPGEWPAADEPAFGDYVKFLMVTLVPPGLDGDDAATTDAAPAGAAARDG</sequence>
<evidence type="ECO:0000256" key="2">
    <source>
        <dbReference type="PROSITE-ProRule" id="PRU00335"/>
    </source>
</evidence>
<protein>
    <submittedName>
        <fullName evidence="4">TetR family transcriptional regulator</fullName>
    </submittedName>
</protein>
<evidence type="ECO:0000313" key="5">
    <source>
        <dbReference type="Proteomes" id="UP000283993"/>
    </source>
</evidence>
<dbReference type="PRINTS" id="PR00455">
    <property type="entry name" value="HTHTETR"/>
</dbReference>
<dbReference type="SUPFAM" id="SSF46689">
    <property type="entry name" value="Homeodomain-like"/>
    <property type="match status" value="1"/>
</dbReference>
<reference evidence="4 5" key="1">
    <citation type="submission" date="2013-10" db="EMBL/GenBank/DDBJ databases">
        <title>Salinisphaera orenii MK-B5 Genome Sequencing.</title>
        <authorList>
            <person name="Lai Q."/>
            <person name="Li C."/>
            <person name="Shao Z."/>
        </authorList>
    </citation>
    <scope>NUCLEOTIDE SEQUENCE [LARGE SCALE GENOMIC DNA]</scope>
    <source>
        <strain evidence="4 5">MK-B5</strain>
    </source>
</reference>
<proteinExistence type="predicted"/>
<dbReference type="InterPro" id="IPR009057">
    <property type="entry name" value="Homeodomain-like_sf"/>
</dbReference>
<name>A0A423PXF4_9GAMM</name>
<accession>A0A423PXF4</accession>
<dbReference type="RefSeq" id="WP_245965342.1">
    <property type="nucleotide sequence ID" value="NZ_AYKH01000001.1"/>
</dbReference>
<feature type="domain" description="HTH tetR-type" evidence="3">
    <location>
        <begin position="1"/>
        <end position="61"/>
    </location>
</feature>
<evidence type="ECO:0000313" key="4">
    <source>
        <dbReference type="EMBL" id="ROO30303.1"/>
    </source>
</evidence>
<dbReference type="EMBL" id="AYKH01000001">
    <property type="protein sequence ID" value="ROO30303.1"/>
    <property type="molecule type" value="Genomic_DNA"/>
</dbReference>
<comment type="caution">
    <text evidence="4">The sequence shown here is derived from an EMBL/GenBank/DDBJ whole genome shotgun (WGS) entry which is preliminary data.</text>
</comment>
<dbReference type="Pfam" id="PF00440">
    <property type="entry name" value="TetR_N"/>
    <property type="match status" value="1"/>
</dbReference>
<dbReference type="GO" id="GO:0003700">
    <property type="term" value="F:DNA-binding transcription factor activity"/>
    <property type="evidence" value="ECO:0007669"/>
    <property type="project" value="TreeGrafter"/>
</dbReference>
<gene>
    <name evidence="4" type="ORF">SAOR_00145</name>
</gene>
<dbReference type="PANTHER" id="PTHR30055">
    <property type="entry name" value="HTH-TYPE TRANSCRIPTIONAL REGULATOR RUTR"/>
    <property type="match status" value="1"/>
</dbReference>